<protein>
    <recommendedName>
        <fullName evidence="12">Acyl-ACP thioesterase</fullName>
    </recommendedName>
</protein>
<keyword evidence="5" id="KW-0809">Transit peptide</keyword>
<proteinExistence type="inferred from homology"/>
<evidence type="ECO:0000259" key="9">
    <source>
        <dbReference type="Pfam" id="PF20791"/>
    </source>
</evidence>
<reference evidence="10" key="1">
    <citation type="submission" date="2021-02" db="EMBL/GenBank/DDBJ databases">
        <title>Natronogracilivirga saccharolytica gen. nov. sp. nov. a new anaerobic, haloalkiliphilic carbohydrate-fermenting bacterium from soda lake and proposing of Cyclonatronumiaceae fam. nov. in the phylum Balneolaeota.</title>
        <authorList>
            <person name="Zhilina T.N."/>
            <person name="Sorokin D.Y."/>
            <person name="Zavarzina D.G."/>
            <person name="Toshchakov S.V."/>
            <person name="Kublanov I.V."/>
        </authorList>
    </citation>
    <scope>NUCLEOTIDE SEQUENCE</scope>
    <source>
        <strain evidence="10">Z-1702</strain>
    </source>
</reference>
<keyword evidence="6" id="KW-0443">Lipid metabolism</keyword>
<name>A0A8J7UUC2_9BACT</name>
<comment type="similarity">
    <text evidence="1">Belongs to the acyl-ACP thioesterase family.</text>
</comment>
<dbReference type="GO" id="GO:0016297">
    <property type="term" value="F:fatty acyl-[ACP] hydrolase activity"/>
    <property type="evidence" value="ECO:0007669"/>
    <property type="project" value="InterPro"/>
</dbReference>
<keyword evidence="2" id="KW-0444">Lipid biosynthesis</keyword>
<dbReference type="Gene3D" id="3.10.129.10">
    <property type="entry name" value="Hotdog Thioesterase"/>
    <property type="match status" value="1"/>
</dbReference>
<evidence type="ECO:0000256" key="1">
    <source>
        <dbReference type="ARBA" id="ARBA00006500"/>
    </source>
</evidence>
<evidence type="ECO:0000256" key="2">
    <source>
        <dbReference type="ARBA" id="ARBA00022516"/>
    </source>
</evidence>
<evidence type="ECO:0000256" key="5">
    <source>
        <dbReference type="ARBA" id="ARBA00022946"/>
    </source>
</evidence>
<gene>
    <name evidence="10" type="ORF">NATSA_01405</name>
</gene>
<keyword evidence="3" id="KW-0378">Hydrolase</keyword>
<keyword evidence="11" id="KW-1185">Reference proteome</keyword>
<dbReference type="CDD" id="cd00586">
    <property type="entry name" value="4HBT"/>
    <property type="match status" value="1"/>
</dbReference>
<feature type="domain" description="Acyl-ACP thioesterase-like C-terminal" evidence="9">
    <location>
        <begin position="182"/>
        <end position="277"/>
    </location>
</feature>
<dbReference type="Pfam" id="PF01643">
    <property type="entry name" value="Acyl-ACP_TE"/>
    <property type="match status" value="1"/>
</dbReference>
<dbReference type="InterPro" id="IPR029069">
    <property type="entry name" value="HotDog_dom_sf"/>
</dbReference>
<keyword evidence="4" id="KW-0276">Fatty acid metabolism</keyword>
<evidence type="ECO:0000313" key="10">
    <source>
        <dbReference type="EMBL" id="MBP3191311.1"/>
    </source>
</evidence>
<dbReference type="InterPro" id="IPR045023">
    <property type="entry name" value="FATA/B"/>
</dbReference>
<evidence type="ECO:0000259" key="8">
    <source>
        <dbReference type="Pfam" id="PF01643"/>
    </source>
</evidence>
<evidence type="ECO:0008006" key="12">
    <source>
        <dbReference type="Google" id="ProtNLM"/>
    </source>
</evidence>
<evidence type="ECO:0000256" key="3">
    <source>
        <dbReference type="ARBA" id="ARBA00022801"/>
    </source>
</evidence>
<keyword evidence="7" id="KW-0275">Fatty acid biosynthesis</keyword>
<dbReference type="PANTHER" id="PTHR31727">
    <property type="entry name" value="OLEOYL-ACYL CARRIER PROTEIN THIOESTERASE 1, CHLOROPLASTIC"/>
    <property type="match status" value="1"/>
</dbReference>
<comment type="caution">
    <text evidence="10">The sequence shown here is derived from an EMBL/GenBank/DDBJ whole genome shotgun (WGS) entry which is preliminary data.</text>
</comment>
<dbReference type="Pfam" id="PF20791">
    <property type="entry name" value="Acyl-ACP_TE_C"/>
    <property type="match status" value="1"/>
</dbReference>
<sequence>MVPAVFGLSRPPAAGYDITAFLLRGYYIVRKKKTMAYTHTYDIPYFLVDRHRKLRVTALMQFLEDMAIRHSEVCGVGLDHYEENQVAWVLAKWDITIHSYPGFNQQVHVTTQPVSFRNFFGFRQYKMKDDNGTLLAEASSLWIFIDLKKKKPVRVSEEMINAFGLTPDQNKPLPIKAPEAPEKKQYESRFAIRPGDIDTNKHANNIRFVEWALNTLPPELIDGKRATRVMVDYRKELLYGEEVFSFADFFEDKSGYISNHLISNGQKNACLLTFMWKET</sequence>
<dbReference type="InterPro" id="IPR049427">
    <property type="entry name" value="Acyl-ACP_TE_C"/>
</dbReference>
<feature type="domain" description="Acyl-ACP thioesterase N-terminal hotdog" evidence="8">
    <location>
        <begin position="36"/>
        <end position="162"/>
    </location>
</feature>
<dbReference type="AlphaFoldDB" id="A0A8J7UUC2"/>
<evidence type="ECO:0000256" key="6">
    <source>
        <dbReference type="ARBA" id="ARBA00023098"/>
    </source>
</evidence>
<dbReference type="GO" id="GO:0000036">
    <property type="term" value="F:acyl carrier activity"/>
    <property type="evidence" value="ECO:0007669"/>
    <property type="project" value="TreeGrafter"/>
</dbReference>
<evidence type="ECO:0000256" key="4">
    <source>
        <dbReference type="ARBA" id="ARBA00022832"/>
    </source>
</evidence>
<evidence type="ECO:0000256" key="7">
    <source>
        <dbReference type="ARBA" id="ARBA00023160"/>
    </source>
</evidence>
<accession>A0A8J7UUC2</accession>
<organism evidence="10 11">
    <name type="scientific">Natronogracilivirga saccharolytica</name>
    <dbReference type="NCBI Taxonomy" id="2812953"/>
    <lineage>
        <taxon>Bacteria</taxon>
        <taxon>Pseudomonadati</taxon>
        <taxon>Balneolota</taxon>
        <taxon>Balneolia</taxon>
        <taxon>Balneolales</taxon>
        <taxon>Cyclonatronaceae</taxon>
        <taxon>Natronogracilivirga</taxon>
    </lineage>
</organism>
<evidence type="ECO:0000313" key="11">
    <source>
        <dbReference type="Proteomes" id="UP000673975"/>
    </source>
</evidence>
<dbReference type="Proteomes" id="UP000673975">
    <property type="component" value="Unassembled WGS sequence"/>
</dbReference>
<dbReference type="SUPFAM" id="SSF54637">
    <property type="entry name" value="Thioesterase/thiol ester dehydrase-isomerase"/>
    <property type="match status" value="2"/>
</dbReference>
<dbReference type="InterPro" id="IPR002864">
    <property type="entry name" value="Acyl-ACP_thioesterase_NHD"/>
</dbReference>
<dbReference type="EMBL" id="JAFIDN010000001">
    <property type="protein sequence ID" value="MBP3191311.1"/>
    <property type="molecule type" value="Genomic_DNA"/>
</dbReference>
<dbReference type="PANTHER" id="PTHR31727:SF6">
    <property type="entry name" value="OLEOYL-ACYL CARRIER PROTEIN THIOESTERASE 1, CHLOROPLASTIC"/>
    <property type="match status" value="1"/>
</dbReference>